<dbReference type="KEGG" id="cgle:NCTC11432_03954"/>
<evidence type="ECO:0000256" key="1">
    <source>
        <dbReference type="SAM" id="Phobius"/>
    </source>
</evidence>
<dbReference type="Proteomes" id="UP000279227">
    <property type="component" value="Chromosome"/>
</dbReference>
<evidence type="ECO:0000313" key="3">
    <source>
        <dbReference type="Proteomes" id="UP000279227"/>
    </source>
</evidence>
<gene>
    <name evidence="2" type="ORF">NCTC11432_03954</name>
</gene>
<feature type="transmembrane region" description="Helical" evidence="1">
    <location>
        <begin position="7"/>
        <end position="27"/>
    </location>
</feature>
<dbReference type="EMBL" id="LR134289">
    <property type="protein sequence ID" value="VEE10362.1"/>
    <property type="molecule type" value="Genomic_DNA"/>
</dbReference>
<keyword evidence="1" id="KW-0812">Transmembrane</keyword>
<keyword evidence="1" id="KW-0472">Membrane</keyword>
<feature type="transmembrane region" description="Helical" evidence="1">
    <location>
        <begin position="54"/>
        <end position="79"/>
    </location>
</feature>
<organism evidence="2 3">
    <name type="scientific">Chryseobacterium gleum</name>
    <name type="common">Flavobacterium gleum</name>
    <dbReference type="NCBI Taxonomy" id="250"/>
    <lineage>
        <taxon>Bacteria</taxon>
        <taxon>Pseudomonadati</taxon>
        <taxon>Bacteroidota</taxon>
        <taxon>Flavobacteriia</taxon>
        <taxon>Flavobacteriales</taxon>
        <taxon>Weeksellaceae</taxon>
        <taxon>Chryseobacterium group</taxon>
        <taxon>Chryseobacterium</taxon>
    </lineage>
</organism>
<protein>
    <submittedName>
        <fullName evidence="2">Uncharacterized protein</fullName>
    </submittedName>
</protein>
<dbReference type="AlphaFoldDB" id="A0A3S4R4S6"/>
<proteinExistence type="predicted"/>
<keyword evidence="1" id="KW-1133">Transmembrane helix</keyword>
<reference evidence="2 3" key="1">
    <citation type="submission" date="2018-12" db="EMBL/GenBank/DDBJ databases">
        <authorList>
            <consortium name="Pathogen Informatics"/>
        </authorList>
    </citation>
    <scope>NUCLEOTIDE SEQUENCE [LARGE SCALE GENOMIC DNA]</scope>
    <source>
        <strain evidence="2 3">NCTC11432</strain>
    </source>
</reference>
<evidence type="ECO:0000313" key="2">
    <source>
        <dbReference type="EMBL" id="VEE10362.1"/>
    </source>
</evidence>
<sequence>MISLLKKYWLVVLIVIIFINALGFHFAKESIGISDTLEHAELDEVIARLKRKDYFYTLFVEVVFILDCWLVLFIPYLFISNFIKKNNLSKK</sequence>
<dbReference type="RefSeq" id="WP_002981760.1">
    <property type="nucleotide sequence ID" value="NZ_CP068486.1"/>
</dbReference>
<name>A0A3S4R4S6_CHRGE</name>
<accession>A0A3S4R4S6</accession>
<dbReference type="STRING" id="525257.HMPREF0204_10049"/>
<dbReference type="GeneID" id="93018997"/>
<dbReference type="OrthoDB" id="1263725at2"/>